<evidence type="ECO:0000256" key="5">
    <source>
        <dbReference type="ARBA" id="ARBA00022840"/>
    </source>
</evidence>
<evidence type="ECO:0000256" key="2">
    <source>
        <dbReference type="ARBA" id="ARBA00022598"/>
    </source>
</evidence>
<dbReference type="AlphaFoldDB" id="A0A444PSM2"/>
<evidence type="ECO:0000256" key="3">
    <source>
        <dbReference type="ARBA" id="ARBA00022694"/>
    </source>
</evidence>
<dbReference type="HAMAP" id="MF_01161">
    <property type="entry name" value="tRNA_Ile_lys_synt"/>
    <property type="match status" value="1"/>
</dbReference>
<comment type="catalytic activity">
    <reaction evidence="6 7">
        <text>cytidine(34) in tRNA(Ile2) + L-lysine + ATP = lysidine(34) in tRNA(Ile2) + AMP + diphosphate + H(+)</text>
        <dbReference type="Rhea" id="RHEA:43744"/>
        <dbReference type="Rhea" id="RHEA-COMP:10625"/>
        <dbReference type="Rhea" id="RHEA-COMP:10670"/>
        <dbReference type="ChEBI" id="CHEBI:15378"/>
        <dbReference type="ChEBI" id="CHEBI:30616"/>
        <dbReference type="ChEBI" id="CHEBI:32551"/>
        <dbReference type="ChEBI" id="CHEBI:33019"/>
        <dbReference type="ChEBI" id="CHEBI:82748"/>
        <dbReference type="ChEBI" id="CHEBI:83665"/>
        <dbReference type="ChEBI" id="CHEBI:456215"/>
        <dbReference type="EC" id="6.3.4.19"/>
    </reaction>
</comment>
<dbReference type="NCBIfam" id="TIGR02432">
    <property type="entry name" value="lysidine_TilS_N"/>
    <property type="match status" value="1"/>
</dbReference>
<keyword evidence="4 7" id="KW-0547">Nucleotide-binding</keyword>
<dbReference type="SUPFAM" id="SSF52402">
    <property type="entry name" value="Adenine nucleotide alpha hydrolases-like"/>
    <property type="match status" value="1"/>
</dbReference>
<comment type="function">
    <text evidence="7">Ligates lysine onto the cytidine present at position 34 of the AUA codon-specific tRNA(Ile) that contains the anticodon CAU, in an ATP-dependent manner. Cytidine is converted to lysidine, thus changing the amino acid specificity of the tRNA from methionine to isoleucine.</text>
</comment>
<dbReference type="InterPro" id="IPR012795">
    <property type="entry name" value="tRNA_Ile_lys_synt_N"/>
</dbReference>
<organism evidence="11 12">
    <name type="scientific">Labedella phragmitis</name>
    <dbReference type="NCBI Taxonomy" id="2498849"/>
    <lineage>
        <taxon>Bacteria</taxon>
        <taxon>Bacillati</taxon>
        <taxon>Actinomycetota</taxon>
        <taxon>Actinomycetes</taxon>
        <taxon>Micrococcales</taxon>
        <taxon>Microbacteriaceae</taxon>
        <taxon>Labedella</taxon>
    </lineage>
</organism>
<dbReference type="Gene3D" id="1.20.59.20">
    <property type="match status" value="1"/>
</dbReference>
<dbReference type="Pfam" id="PF09179">
    <property type="entry name" value="TilS"/>
    <property type="match status" value="1"/>
</dbReference>
<reference evidence="11 12" key="1">
    <citation type="submission" date="2018-12" db="EMBL/GenBank/DDBJ databases">
        <authorList>
            <person name="Li F."/>
        </authorList>
    </citation>
    <scope>NUCLEOTIDE SEQUENCE [LARGE SCALE GENOMIC DNA]</scope>
    <source>
        <strain evidence="11 12">11W25H-1</strain>
    </source>
</reference>
<dbReference type="InterPro" id="IPR012094">
    <property type="entry name" value="tRNA_Ile_lys_synt"/>
</dbReference>
<dbReference type="CDD" id="cd01992">
    <property type="entry name" value="TilS_N"/>
    <property type="match status" value="1"/>
</dbReference>
<dbReference type="GO" id="GO:0005737">
    <property type="term" value="C:cytoplasm"/>
    <property type="evidence" value="ECO:0007669"/>
    <property type="project" value="UniProtKB-SubCell"/>
</dbReference>
<dbReference type="Proteomes" id="UP000288547">
    <property type="component" value="Unassembled WGS sequence"/>
</dbReference>
<dbReference type="GO" id="GO:0032267">
    <property type="term" value="F:tRNA(Ile)-lysidine synthase activity"/>
    <property type="evidence" value="ECO:0007669"/>
    <property type="project" value="UniProtKB-EC"/>
</dbReference>
<evidence type="ECO:0000259" key="9">
    <source>
        <dbReference type="Pfam" id="PF01171"/>
    </source>
</evidence>
<evidence type="ECO:0000256" key="7">
    <source>
        <dbReference type="HAMAP-Rule" id="MF_01161"/>
    </source>
</evidence>
<proteinExistence type="inferred from homology"/>
<dbReference type="InterPro" id="IPR014729">
    <property type="entry name" value="Rossmann-like_a/b/a_fold"/>
</dbReference>
<keyword evidence="12" id="KW-1185">Reference proteome</keyword>
<feature type="binding site" evidence="7">
    <location>
        <begin position="85"/>
        <end position="90"/>
    </location>
    <ligand>
        <name>ATP</name>
        <dbReference type="ChEBI" id="CHEBI:30616"/>
    </ligand>
</feature>
<evidence type="ECO:0000256" key="8">
    <source>
        <dbReference type="SAM" id="MobiDB-lite"/>
    </source>
</evidence>
<comment type="caution">
    <text evidence="11">The sequence shown here is derived from an EMBL/GenBank/DDBJ whole genome shotgun (WGS) entry which is preliminary data.</text>
</comment>
<dbReference type="PANTHER" id="PTHR43033">
    <property type="entry name" value="TRNA(ILE)-LYSIDINE SYNTHASE-RELATED"/>
    <property type="match status" value="1"/>
</dbReference>
<evidence type="ECO:0000256" key="1">
    <source>
        <dbReference type="ARBA" id="ARBA00022490"/>
    </source>
</evidence>
<feature type="region of interest" description="Disordered" evidence="8">
    <location>
        <begin position="1"/>
        <end position="21"/>
    </location>
</feature>
<dbReference type="InterPro" id="IPR015262">
    <property type="entry name" value="tRNA_Ile_lys_synt_subst-bd"/>
</dbReference>
<dbReference type="SUPFAM" id="SSF82829">
    <property type="entry name" value="MesJ substrate recognition domain-like"/>
    <property type="match status" value="1"/>
</dbReference>
<comment type="similarity">
    <text evidence="7">Belongs to the tRNA(Ile)-lysidine synthase family.</text>
</comment>
<dbReference type="Gene3D" id="3.40.50.620">
    <property type="entry name" value="HUPs"/>
    <property type="match status" value="1"/>
</dbReference>
<comment type="domain">
    <text evidence="7">The N-terminal region contains the highly conserved SGGXDS motif, predicted to be a P-loop motif involved in ATP binding.</text>
</comment>
<comment type="subcellular location">
    <subcellularLocation>
        <location evidence="7">Cytoplasm</location>
    </subcellularLocation>
</comment>
<dbReference type="GO" id="GO:0006400">
    <property type="term" value="P:tRNA modification"/>
    <property type="evidence" value="ECO:0007669"/>
    <property type="project" value="UniProtKB-UniRule"/>
</dbReference>
<dbReference type="EMBL" id="RZNB01000003">
    <property type="protein sequence ID" value="RWZ50859.1"/>
    <property type="molecule type" value="Genomic_DNA"/>
</dbReference>
<dbReference type="EC" id="6.3.4.19" evidence="7"/>
<keyword evidence="2 7" id="KW-0436">Ligase</keyword>
<evidence type="ECO:0000256" key="6">
    <source>
        <dbReference type="ARBA" id="ARBA00048539"/>
    </source>
</evidence>
<dbReference type="GO" id="GO:0005524">
    <property type="term" value="F:ATP binding"/>
    <property type="evidence" value="ECO:0007669"/>
    <property type="project" value="UniProtKB-UniRule"/>
</dbReference>
<protein>
    <recommendedName>
        <fullName evidence="7">tRNA(Ile)-lysidine synthase</fullName>
        <ecNumber evidence="7">6.3.4.19</ecNumber>
    </recommendedName>
    <alternativeName>
        <fullName evidence="7">tRNA(Ile)-2-lysyl-cytidine synthase</fullName>
    </alternativeName>
    <alternativeName>
        <fullName evidence="7">tRNA(Ile)-lysidine synthetase</fullName>
    </alternativeName>
</protein>
<evidence type="ECO:0000313" key="11">
    <source>
        <dbReference type="EMBL" id="RWZ50859.1"/>
    </source>
</evidence>
<dbReference type="InterPro" id="IPR011063">
    <property type="entry name" value="TilS/TtcA_N"/>
</dbReference>
<name>A0A444PSM2_9MICO</name>
<feature type="domain" description="tRNA(Ile)-lysidine/2-thiocytidine synthase N-terminal" evidence="9">
    <location>
        <begin position="80"/>
        <end position="254"/>
    </location>
</feature>
<dbReference type="Pfam" id="PF01171">
    <property type="entry name" value="ATP_bind_3"/>
    <property type="match status" value="1"/>
</dbReference>
<evidence type="ECO:0000259" key="10">
    <source>
        <dbReference type="Pfam" id="PF09179"/>
    </source>
</evidence>
<keyword evidence="1 7" id="KW-0963">Cytoplasm</keyword>
<sequence length="380" mass="39818">MLPVAPRSGSRDRPPVSTSCRKGWGRRVAWGTVADTFPASDSGVQRNAPRTVHRLSREIIRALSNRDVVLERVGDEVPLVLVAVSGGPDSLALAAAAAHAAPVLGVRFAAVIVDHGLQSGSAAVAERAAETVRRFGLQATVETVAVGDDGGPEGAARAARYAALDAALRRTGASAVLLGHTLDDQAETVLLGLARGSGAGSLKGMAEVTGRLVRPFLSVRRDDTHAAVAELGLDAWDDPHNVDASFTRARVRHRVLPVLEDELGPGIAEALARTAEQAREDSDAFDEMIEEFIEEICEPAEAGLSVDIGALAANPAAIRNRIIRLVARGEFGTSLSRAHTLAIAALVTEWKGQGPIDIPGIRVSRNGGRLVFTATGSLSH</sequence>
<feature type="domain" description="tRNA(Ile)-lysidine synthase substrate-binding" evidence="10">
    <location>
        <begin position="307"/>
        <end position="370"/>
    </location>
</feature>
<keyword evidence="5 7" id="KW-0067">ATP-binding</keyword>
<keyword evidence="3 7" id="KW-0819">tRNA processing</keyword>
<accession>A0A444PSM2</accession>
<dbReference type="PANTHER" id="PTHR43033:SF1">
    <property type="entry name" value="TRNA(ILE)-LYSIDINE SYNTHASE-RELATED"/>
    <property type="match status" value="1"/>
</dbReference>
<evidence type="ECO:0000313" key="12">
    <source>
        <dbReference type="Proteomes" id="UP000288547"/>
    </source>
</evidence>
<dbReference type="OrthoDB" id="5244702at2"/>
<evidence type="ECO:0000256" key="4">
    <source>
        <dbReference type="ARBA" id="ARBA00022741"/>
    </source>
</evidence>
<gene>
    <name evidence="7 11" type="primary">tilS</name>
    <name evidence="11" type="ORF">ELQ90_08470</name>
</gene>